<organism evidence="1 2">
    <name type="scientific">Daejeonella lutea</name>
    <dbReference type="NCBI Taxonomy" id="572036"/>
    <lineage>
        <taxon>Bacteria</taxon>
        <taxon>Pseudomonadati</taxon>
        <taxon>Bacteroidota</taxon>
        <taxon>Sphingobacteriia</taxon>
        <taxon>Sphingobacteriales</taxon>
        <taxon>Sphingobacteriaceae</taxon>
        <taxon>Daejeonella</taxon>
    </lineage>
</organism>
<keyword evidence="2" id="KW-1185">Reference proteome</keyword>
<evidence type="ECO:0000313" key="1">
    <source>
        <dbReference type="EMBL" id="SKB41081.1"/>
    </source>
</evidence>
<sequence length="104" mass="12606">MSTVQKLKGKDLDYLRRRKLAADAYQKGYWIYQSREQKWYTPEEFMAIPYAIDADVQNGYYQIHNPRVEVMARLKDIEKMQAKLVEFIGRINTYYNYVPKREKK</sequence>
<dbReference type="AlphaFoldDB" id="A0A1T5B1A3"/>
<dbReference type="EMBL" id="FUYR01000001">
    <property type="protein sequence ID" value="SKB41081.1"/>
    <property type="molecule type" value="Genomic_DNA"/>
</dbReference>
<evidence type="ECO:0000313" key="2">
    <source>
        <dbReference type="Proteomes" id="UP000189981"/>
    </source>
</evidence>
<proteinExistence type="predicted"/>
<dbReference type="RefSeq" id="WP_079701707.1">
    <property type="nucleotide sequence ID" value="NZ_FUYR01000001.1"/>
</dbReference>
<protein>
    <submittedName>
        <fullName evidence="1">Uncharacterized protein</fullName>
    </submittedName>
</protein>
<dbReference type="STRING" id="572036.SAMN05661099_1200"/>
<reference evidence="2" key="1">
    <citation type="submission" date="2017-02" db="EMBL/GenBank/DDBJ databases">
        <authorList>
            <person name="Varghese N."/>
            <person name="Submissions S."/>
        </authorList>
    </citation>
    <scope>NUCLEOTIDE SEQUENCE [LARGE SCALE GENOMIC DNA]</scope>
    <source>
        <strain evidence="2">DSM 22385</strain>
    </source>
</reference>
<accession>A0A1T5B1A3</accession>
<name>A0A1T5B1A3_9SPHI</name>
<dbReference type="Proteomes" id="UP000189981">
    <property type="component" value="Unassembled WGS sequence"/>
</dbReference>
<dbReference type="OrthoDB" id="772319at2"/>
<gene>
    <name evidence="1" type="ORF">SAMN05661099_1200</name>
</gene>